<dbReference type="EMBL" id="JAFDVD010000001">
    <property type="protein sequence ID" value="MBM6398888.1"/>
    <property type="molecule type" value="Genomic_DNA"/>
</dbReference>
<protein>
    <submittedName>
        <fullName evidence="2">GNAT family N-acetyltransferase</fullName>
    </submittedName>
</protein>
<dbReference type="Proteomes" id="UP001430172">
    <property type="component" value="Unassembled WGS sequence"/>
</dbReference>
<gene>
    <name evidence="2" type="ORF">JQN70_00645</name>
</gene>
<keyword evidence="3" id="KW-1185">Reference proteome</keyword>
<dbReference type="CDD" id="cd04301">
    <property type="entry name" value="NAT_SF"/>
    <property type="match status" value="1"/>
</dbReference>
<comment type="caution">
    <text evidence="2">The sequence shown here is derived from an EMBL/GenBank/DDBJ whole genome shotgun (WGS) entry which is preliminary data.</text>
</comment>
<feature type="domain" description="N-acetyltransferase" evidence="1">
    <location>
        <begin position="103"/>
        <end position="231"/>
    </location>
</feature>
<dbReference type="Pfam" id="PF08445">
    <property type="entry name" value="FR47"/>
    <property type="match status" value="1"/>
</dbReference>
<evidence type="ECO:0000313" key="2">
    <source>
        <dbReference type="EMBL" id="MBM6398888.1"/>
    </source>
</evidence>
<dbReference type="PROSITE" id="PS51186">
    <property type="entry name" value="GNAT"/>
    <property type="match status" value="1"/>
</dbReference>
<proteinExistence type="predicted"/>
<dbReference type="InterPro" id="IPR013653">
    <property type="entry name" value="GCN5-like_dom"/>
</dbReference>
<dbReference type="InterPro" id="IPR000182">
    <property type="entry name" value="GNAT_dom"/>
</dbReference>
<reference evidence="2" key="1">
    <citation type="submission" date="2021-02" db="EMBL/GenBank/DDBJ databases">
        <title>Phycicoccus sp. MQZ13P-5T, whole genome shotgun sequence.</title>
        <authorList>
            <person name="Tuo L."/>
        </authorList>
    </citation>
    <scope>NUCLEOTIDE SEQUENCE</scope>
    <source>
        <strain evidence="2">MQZ13P-5</strain>
    </source>
</reference>
<dbReference type="InterPro" id="IPR016181">
    <property type="entry name" value="Acyl_CoA_acyltransferase"/>
</dbReference>
<dbReference type="SUPFAM" id="SSF55729">
    <property type="entry name" value="Acyl-CoA N-acyltransferases (Nat)"/>
    <property type="match status" value="1"/>
</dbReference>
<organism evidence="2 3">
    <name type="scientific">Phycicoccus sonneratiae</name>
    <dbReference type="NCBI Taxonomy" id="2807628"/>
    <lineage>
        <taxon>Bacteria</taxon>
        <taxon>Bacillati</taxon>
        <taxon>Actinomycetota</taxon>
        <taxon>Actinomycetes</taxon>
        <taxon>Micrococcales</taxon>
        <taxon>Intrasporangiaceae</taxon>
        <taxon>Phycicoccus</taxon>
    </lineage>
</organism>
<evidence type="ECO:0000313" key="3">
    <source>
        <dbReference type="Proteomes" id="UP001430172"/>
    </source>
</evidence>
<accession>A0ABS2CG92</accession>
<dbReference type="RefSeq" id="WP_204129378.1">
    <property type="nucleotide sequence ID" value="NZ_JAFDVD010000001.1"/>
</dbReference>
<evidence type="ECO:0000259" key="1">
    <source>
        <dbReference type="PROSITE" id="PS51186"/>
    </source>
</evidence>
<dbReference type="Gene3D" id="3.40.630.30">
    <property type="match status" value="1"/>
</dbReference>
<sequence length="231" mass="24310">MSGEHVLDDVAWHALTGPQAHLAESSPDGLAHRYRPAVGPFCGVEHLDEAGWRALAALVGAGGVAVFLRAEVEPTPAGWAELVREPAVQYVASALADPPPTDDTVLELGAADSSDMQRLVAETEPGPFGPESQLTGRWFGVRREGRLVAMAGERMRVPGFGEVSGVCVAASARGSGLGAVVTLAAARAIAERGDTAMLHVRQGNEGAERLYRRCGFVVRRSVEVVVLRRGA</sequence>
<name>A0ABS2CG92_9MICO</name>